<accession>A0AAP8SW75</accession>
<dbReference type="InterPro" id="IPR059000">
    <property type="entry name" value="ATPase_P-type_domA"/>
</dbReference>
<dbReference type="NCBIfam" id="TIGR01525">
    <property type="entry name" value="ATPase-IB_hvy"/>
    <property type="match status" value="1"/>
</dbReference>
<dbReference type="Pfam" id="PF00702">
    <property type="entry name" value="Hydrolase"/>
    <property type="match status" value="1"/>
</dbReference>
<keyword evidence="19 23" id="KW-0472">Membrane</keyword>
<keyword evidence="15" id="KW-1278">Translocase</keyword>
<evidence type="ECO:0000313" key="25">
    <source>
        <dbReference type="EMBL" id="PMP07964.1"/>
    </source>
</evidence>
<dbReference type="PROSITE" id="PS50846">
    <property type="entry name" value="HMA_2"/>
    <property type="match status" value="1"/>
</dbReference>
<keyword evidence="10" id="KW-0677">Repeat</keyword>
<dbReference type="InterPro" id="IPR036163">
    <property type="entry name" value="HMA_dom_sf"/>
</dbReference>
<evidence type="ECO:0000259" key="24">
    <source>
        <dbReference type="PROSITE" id="PS50846"/>
    </source>
</evidence>
<sequence>MNQFNLQLEGVSCGGCINKIKRAALELDSQFTIDSSEDKKWARVGTSLDIAGILAVVADLGYKANEKPLPQINSKVANVSCQGCVKKITNALVELDKDALVSVDIEAQTIEVKSLLSSEQVQSSLQSLGYALVADAPTEEIDPVSPESTVEHPVAEKADAKVVELEVDEASLTRLNLSGVTCASCVATIEKALTSKQGVDSVNINFANRTASIYSSLPADSLIETVEGVGYGASLILDEIQAEQEREQAEQQEYRDKIRHTILGLGLGVPLMLYGLLGGSMTVNTPSEQFIWLIVGLLTLAVLYFSGRHYFVGASKAFVNRSANMDTLIALGTGSAWLYSIVVVVMPALLPESARHLYFEASAMIIGLINLGQALELKARGRTSQAIKRLLDLRTKMAVVIRDGKALTLPVEEVIIGDTLLIRAGEKVPVDGKVIDGESSIDESMLTGEPIPVIKSVDDTVSAGTINGDQNLTIVATKIGSDTMLAQIIDMVSNAQNSKPSISHLADRVSSVFVPTVMILSIVTALMWYNFGPAPTVINMLVTATSVLIIACPCALGLATPISTMIGIGKSAEFGGLIRNGDALQKASAIDVVVLDKTGTITQGKPSVVKVRTVQESATTLGYLNAIEQGSTHPLASAIVHYCRENAQQLDSHNVVGFQSLNGLGVRAEIDGHTVLLGNERLMAEHSIAIDSALSLADEWERQAQTVVYFAIDNQLTTVLAISDPIKKESKPAIAALKSLGIKVVMLTGDNEHTAQAVAAETGVDEVHAELLPQDKLEWVTKLQQQGLVVAMVGDGINDAPALAQSDVGFAIGHGTDVAIESADITLMRGSLFGVSQVIEVSKATMKNIKQNLWGAFIYNSLGIPIAAGVLFPLTGMLLSPIVAGVAMSLSSMTVVSNANRLRLFSPKSSAGIHHD</sequence>
<gene>
    <name evidence="25" type="ORF">BCS93_14490</name>
</gene>
<dbReference type="Proteomes" id="UP000235611">
    <property type="component" value="Unassembled WGS sequence"/>
</dbReference>
<feature type="transmembrane region" description="Helical" evidence="23">
    <location>
        <begin position="853"/>
        <end position="872"/>
    </location>
</feature>
<dbReference type="NCBIfam" id="TIGR01494">
    <property type="entry name" value="ATPase_P-type"/>
    <property type="match status" value="1"/>
</dbReference>
<dbReference type="FunFam" id="2.70.150.10:FF:000020">
    <property type="entry name" value="Copper-exporting P-type ATPase A"/>
    <property type="match status" value="1"/>
</dbReference>
<evidence type="ECO:0000313" key="26">
    <source>
        <dbReference type="Proteomes" id="UP000235611"/>
    </source>
</evidence>
<feature type="domain" description="HMA" evidence="24">
    <location>
        <begin position="171"/>
        <end position="234"/>
    </location>
</feature>
<dbReference type="InterPro" id="IPR023299">
    <property type="entry name" value="ATPase_P-typ_cyto_dom_N"/>
</dbReference>
<dbReference type="SUPFAM" id="SSF55008">
    <property type="entry name" value="HMA, heavy metal-associated domain"/>
    <property type="match status" value="3"/>
</dbReference>
<keyword evidence="5" id="KW-0813">Transport</keyword>
<dbReference type="InterPro" id="IPR018303">
    <property type="entry name" value="ATPase_P-typ_P_site"/>
</dbReference>
<dbReference type="CDD" id="cd02094">
    <property type="entry name" value="P-type_ATPase_Cu-like"/>
    <property type="match status" value="1"/>
</dbReference>
<dbReference type="Pfam" id="PF00403">
    <property type="entry name" value="HMA"/>
    <property type="match status" value="2"/>
</dbReference>
<keyword evidence="14" id="KW-0460">Magnesium</keyword>
<keyword evidence="17" id="KW-0186">Copper</keyword>
<dbReference type="InterPro" id="IPR001757">
    <property type="entry name" value="P_typ_ATPase"/>
</dbReference>
<evidence type="ECO:0000256" key="21">
    <source>
        <dbReference type="ARBA" id="ARBA00033239"/>
    </source>
</evidence>
<organism evidence="25 26">
    <name type="scientific">Vibrio breoganii</name>
    <dbReference type="NCBI Taxonomy" id="553239"/>
    <lineage>
        <taxon>Bacteria</taxon>
        <taxon>Pseudomonadati</taxon>
        <taxon>Pseudomonadota</taxon>
        <taxon>Gammaproteobacteria</taxon>
        <taxon>Vibrionales</taxon>
        <taxon>Vibrionaceae</taxon>
        <taxon>Vibrio</taxon>
    </lineage>
</organism>
<dbReference type="InterPro" id="IPR036412">
    <property type="entry name" value="HAD-like_sf"/>
</dbReference>
<evidence type="ECO:0000256" key="8">
    <source>
        <dbReference type="ARBA" id="ARBA00022692"/>
    </source>
</evidence>
<dbReference type="NCBIfam" id="TIGR01511">
    <property type="entry name" value="ATPase-IB1_Cu"/>
    <property type="match status" value="1"/>
</dbReference>
<dbReference type="GO" id="GO:0005886">
    <property type="term" value="C:plasma membrane"/>
    <property type="evidence" value="ECO:0007669"/>
    <property type="project" value="UniProtKB-SubCell"/>
</dbReference>
<evidence type="ECO:0000256" key="15">
    <source>
        <dbReference type="ARBA" id="ARBA00022967"/>
    </source>
</evidence>
<dbReference type="EC" id="7.2.2.8" evidence="3"/>
<dbReference type="RefSeq" id="WP_102478032.1">
    <property type="nucleotide sequence ID" value="NZ_MDBO01000101.1"/>
</dbReference>
<keyword evidence="6 23" id="KW-1003">Cell membrane</keyword>
<feature type="transmembrane region" description="Helical" evidence="23">
    <location>
        <begin position="328"/>
        <end position="350"/>
    </location>
</feature>
<dbReference type="CDD" id="cd00371">
    <property type="entry name" value="HMA"/>
    <property type="match status" value="2"/>
</dbReference>
<evidence type="ECO:0000256" key="10">
    <source>
        <dbReference type="ARBA" id="ARBA00022737"/>
    </source>
</evidence>
<evidence type="ECO:0000256" key="5">
    <source>
        <dbReference type="ARBA" id="ARBA00022448"/>
    </source>
</evidence>
<evidence type="ECO:0000256" key="13">
    <source>
        <dbReference type="ARBA" id="ARBA00022840"/>
    </source>
</evidence>
<comment type="caution">
    <text evidence="25">The sequence shown here is derived from an EMBL/GenBank/DDBJ whole genome shotgun (WGS) entry which is preliminary data.</text>
</comment>
<dbReference type="InterPro" id="IPR023214">
    <property type="entry name" value="HAD_sf"/>
</dbReference>
<comment type="similarity">
    <text evidence="2 23">Belongs to the cation transport ATPase (P-type) (TC 3.A.3) family. Type IB subfamily.</text>
</comment>
<keyword evidence="16 23" id="KW-1133">Transmembrane helix</keyword>
<dbReference type="SUPFAM" id="SSF56784">
    <property type="entry name" value="HAD-like"/>
    <property type="match status" value="1"/>
</dbReference>
<evidence type="ECO:0000256" key="6">
    <source>
        <dbReference type="ARBA" id="ARBA00022475"/>
    </source>
</evidence>
<keyword evidence="12" id="KW-0187">Copper transport</keyword>
<evidence type="ECO:0000256" key="18">
    <source>
        <dbReference type="ARBA" id="ARBA00023065"/>
    </source>
</evidence>
<keyword evidence="9 23" id="KW-0479">Metal-binding</keyword>
<dbReference type="GO" id="GO:0016887">
    <property type="term" value="F:ATP hydrolysis activity"/>
    <property type="evidence" value="ECO:0007669"/>
    <property type="project" value="InterPro"/>
</dbReference>
<feature type="transmembrane region" description="Helical" evidence="23">
    <location>
        <begin position="878"/>
        <end position="899"/>
    </location>
</feature>
<dbReference type="GO" id="GO:0005507">
    <property type="term" value="F:copper ion binding"/>
    <property type="evidence" value="ECO:0007669"/>
    <property type="project" value="TreeGrafter"/>
</dbReference>
<reference evidence="26" key="1">
    <citation type="submission" date="2016-07" db="EMBL/GenBank/DDBJ databases">
        <title>Nontailed viruses are major unrecognized killers of bacteria in the ocean.</title>
        <authorList>
            <person name="Kauffman K."/>
            <person name="Hussain F."/>
            <person name="Yang J."/>
            <person name="Arevalo P."/>
            <person name="Brown J."/>
            <person name="Cutler M."/>
            <person name="Kelly L."/>
            <person name="Polz M.F."/>
        </authorList>
    </citation>
    <scope>NUCLEOTIDE SEQUENCE [LARGE SCALE GENOMIC DNA]</scope>
    <source>
        <strain evidence="26">10N.222.49.A5</strain>
    </source>
</reference>
<dbReference type="InterPro" id="IPR006121">
    <property type="entry name" value="HMA_dom"/>
</dbReference>
<dbReference type="Gene3D" id="3.40.50.1000">
    <property type="entry name" value="HAD superfamily/HAD-like"/>
    <property type="match status" value="1"/>
</dbReference>
<dbReference type="InterPro" id="IPR027256">
    <property type="entry name" value="P-typ_ATPase_IB"/>
</dbReference>
<evidence type="ECO:0000256" key="4">
    <source>
        <dbReference type="ARBA" id="ARBA00015102"/>
    </source>
</evidence>
<feature type="transmembrane region" description="Helical" evidence="23">
    <location>
        <begin position="509"/>
        <end position="531"/>
    </location>
</feature>
<dbReference type="FunFam" id="3.30.70.100:FF:000001">
    <property type="entry name" value="ATPase copper transporting beta"/>
    <property type="match status" value="1"/>
</dbReference>
<evidence type="ECO:0000256" key="7">
    <source>
        <dbReference type="ARBA" id="ARBA00022553"/>
    </source>
</evidence>
<evidence type="ECO:0000256" key="11">
    <source>
        <dbReference type="ARBA" id="ARBA00022741"/>
    </source>
</evidence>
<evidence type="ECO:0000256" key="23">
    <source>
        <dbReference type="RuleBase" id="RU362081"/>
    </source>
</evidence>
<dbReference type="SFLD" id="SFLDG00002">
    <property type="entry name" value="C1.7:_P-type_atpase_like"/>
    <property type="match status" value="1"/>
</dbReference>
<evidence type="ECO:0000256" key="19">
    <source>
        <dbReference type="ARBA" id="ARBA00023136"/>
    </source>
</evidence>
<evidence type="ECO:0000256" key="9">
    <source>
        <dbReference type="ARBA" id="ARBA00022723"/>
    </source>
</evidence>
<keyword evidence="18" id="KW-0406">Ion transport</keyword>
<keyword evidence="8 23" id="KW-0812">Transmembrane</keyword>
<dbReference type="GO" id="GO:0055070">
    <property type="term" value="P:copper ion homeostasis"/>
    <property type="evidence" value="ECO:0007669"/>
    <property type="project" value="TreeGrafter"/>
</dbReference>
<dbReference type="EMBL" id="MDBO01000101">
    <property type="protein sequence ID" value="PMP07964.1"/>
    <property type="molecule type" value="Genomic_DNA"/>
</dbReference>
<evidence type="ECO:0000256" key="3">
    <source>
        <dbReference type="ARBA" id="ARBA00012517"/>
    </source>
</evidence>
<dbReference type="Pfam" id="PF00122">
    <property type="entry name" value="E1-E2_ATPase"/>
    <property type="match status" value="1"/>
</dbReference>
<comment type="subcellular location">
    <subcellularLocation>
        <location evidence="1">Cell membrane</location>
        <topology evidence="1">Multi-pass membrane protein</topology>
    </subcellularLocation>
</comment>
<dbReference type="GO" id="GO:0140581">
    <property type="term" value="F:P-type monovalent copper transporter activity"/>
    <property type="evidence" value="ECO:0007669"/>
    <property type="project" value="UniProtKB-EC"/>
</dbReference>
<dbReference type="PANTHER" id="PTHR43520">
    <property type="entry name" value="ATP7, ISOFORM B"/>
    <property type="match status" value="1"/>
</dbReference>
<dbReference type="PRINTS" id="PR00943">
    <property type="entry name" value="CUATPASE"/>
</dbReference>
<evidence type="ECO:0000256" key="12">
    <source>
        <dbReference type="ARBA" id="ARBA00022796"/>
    </source>
</evidence>
<evidence type="ECO:0000256" key="17">
    <source>
        <dbReference type="ARBA" id="ARBA00023008"/>
    </source>
</evidence>
<dbReference type="AlphaFoldDB" id="A0AAP8SW75"/>
<dbReference type="InterPro" id="IPR017969">
    <property type="entry name" value="Heavy-metal-associated_CS"/>
</dbReference>
<dbReference type="InterPro" id="IPR044492">
    <property type="entry name" value="P_typ_ATPase_HD_dom"/>
</dbReference>
<keyword evidence="7" id="KW-0597">Phosphoprotein</keyword>
<dbReference type="InterPro" id="IPR023298">
    <property type="entry name" value="ATPase_P-typ_TM_dom_sf"/>
</dbReference>
<protein>
    <recommendedName>
        <fullName evidence="4">Copper-exporting P-type ATPase</fullName>
        <ecNumber evidence="3">7.2.2.8</ecNumber>
    </recommendedName>
    <alternativeName>
        <fullName evidence="20">Copper-exporting P-type ATPase A</fullName>
    </alternativeName>
    <alternativeName>
        <fullName evidence="21">Cu(+)-exporting ATPase</fullName>
    </alternativeName>
</protein>
<evidence type="ECO:0000256" key="14">
    <source>
        <dbReference type="ARBA" id="ARBA00022842"/>
    </source>
</evidence>
<dbReference type="GO" id="GO:0043682">
    <property type="term" value="F:P-type divalent copper transporter activity"/>
    <property type="evidence" value="ECO:0007669"/>
    <property type="project" value="TreeGrafter"/>
</dbReference>
<dbReference type="SFLD" id="SFLDS00003">
    <property type="entry name" value="Haloacid_Dehalogenase"/>
    <property type="match status" value="1"/>
</dbReference>
<dbReference type="Gene3D" id="3.30.70.100">
    <property type="match status" value="3"/>
</dbReference>
<dbReference type="PROSITE" id="PS01047">
    <property type="entry name" value="HMA_1"/>
    <property type="match status" value="1"/>
</dbReference>
<comment type="catalytic activity">
    <reaction evidence="22">
        <text>Cu(+)(in) + ATP + H2O = Cu(+)(out) + ADP + phosphate + H(+)</text>
        <dbReference type="Rhea" id="RHEA:25792"/>
        <dbReference type="ChEBI" id="CHEBI:15377"/>
        <dbReference type="ChEBI" id="CHEBI:15378"/>
        <dbReference type="ChEBI" id="CHEBI:30616"/>
        <dbReference type="ChEBI" id="CHEBI:43474"/>
        <dbReference type="ChEBI" id="CHEBI:49552"/>
        <dbReference type="ChEBI" id="CHEBI:456216"/>
        <dbReference type="EC" id="7.2.2.8"/>
    </reaction>
</comment>
<dbReference type="Gene3D" id="2.70.150.10">
    <property type="entry name" value="Calcium-transporting ATPase, cytoplasmic transduction domain A"/>
    <property type="match status" value="1"/>
</dbReference>
<evidence type="ECO:0000256" key="22">
    <source>
        <dbReference type="ARBA" id="ARBA00049289"/>
    </source>
</evidence>
<dbReference type="GO" id="GO:0060003">
    <property type="term" value="P:copper ion export"/>
    <property type="evidence" value="ECO:0007669"/>
    <property type="project" value="UniProtKB-ARBA"/>
</dbReference>
<evidence type="ECO:0000256" key="1">
    <source>
        <dbReference type="ARBA" id="ARBA00004651"/>
    </source>
</evidence>
<dbReference type="GO" id="GO:0005524">
    <property type="term" value="F:ATP binding"/>
    <property type="evidence" value="ECO:0007669"/>
    <property type="project" value="UniProtKB-UniRule"/>
</dbReference>
<dbReference type="PANTHER" id="PTHR43520:SF6">
    <property type="entry name" value="COPPER-EXPORTING P-TYPE ATPASE"/>
    <property type="match status" value="1"/>
</dbReference>
<evidence type="ECO:0000256" key="20">
    <source>
        <dbReference type="ARBA" id="ARBA00029719"/>
    </source>
</evidence>
<dbReference type="SUPFAM" id="SSF81653">
    <property type="entry name" value="Calcium ATPase, transduction domain A"/>
    <property type="match status" value="1"/>
</dbReference>
<keyword evidence="11 23" id="KW-0547">Nucleotide-binding</keyword>
<dbReference type="Gene3D" id="3.40.1110.10">
    <property type="entry name" value="Calcium-transporting ATPase, cytoplasmic domain N"/>
    <property type="match status" value="1"/>
</dbReference>
<evidence type="ECO:0000256" key="16">
    <source>
        <dbReference type="ARBA" id="ARBA00022989"/>
    </source>
</evidence>
<proteinExistence type="inferred from homology"/>
<keyword evidence="13 23" id="KW-0067">ATP-binding</keyword>
<feature type="transmembrane region" description="Helical" evidence="23">
    <location>
        <begin position="262"/>
        <end position="283"/>
    </location>
</feature>
<dbReference type="PRINTS" id="PR00119">
    <property type="entry name" value="CATATPASE"/>
</dbReference>
<dbReference type="PROSITE" id="PS00154">
    <property type="entry name" value="ATPASE_E1_E2"/>
    <property type="match status" value="1"/>
</dbReference>
<evidence type="ECO:0000256" key="2">
    <source>
        <dbReference type="ARBA" id="ARBA00006024"/>
    </source>
</evidence>
<feature type="transmembrane region" description="Helical" evidence="23">
    <location>
        <begin position="537"/>
        <end position="560"/>
    </location>
</feature>
<dbReference type="InterPro" id="IPR008250">
    <property type="entry name" value="ATPase_P-typ_transduc_dom_A_sf"/>
</dbReference>
<feature type="transmembrane region" description="Helical" evidence="23">
    <location>
        <begin position="289"/>
        <end position="307"/>
    </location>
</feature>
<dbReference type="SUPFAM" id="SSF81665">
    <property type="entry name" value="Calcium ATPase, transmembrane domain M"/>
    <property type="match status" value="1"/>
</dbReference>
<name>A0AAP8SW75_9VIBR</name>
<dbReference type="SFLD" id="SFLDF00027">
    <property type="entry name" value="p-type_atpase"/>
    <property type="match status" value="1"/>
</dbReference>